<name>A0ABY2TSW9_9SPIR</name>
<keyword evidence="2" id="KW-1185">Reference proteome</keyword>
<dbReference type="EMBL" id="SJDU01000048">
    <property type="protein sequence ID" value="TKZ35835.1"/>
    <property type="molecule type" value="Genomic_DNA"/>
</dbReference>
<gene>
    <name evidence="1" type="ORF">EZH24_03150</name>
</gene>
<evidence type="ECO:0000313" key="1">
    <source>
        <dbReference type="EMBL" id="TKZ35835.1"/>
    </source>
</evidence>
<proteinExistence type="predicted"/>
<accession>A0ABY2TSW9</accession>
<organism evidence="1 2">
    <name type="scientific">Brachyspira catarrhinii</name>
    <dbReference type="NCBI Taxonomy" id="2528966"/>
    <lineage>
        <taxon>Bacteria</taxon>
        <taxon>Pseudomonadati</taxon>
        <taxon>Spirochaetota</taxon>
        <taxon>Spirochaetia</taxon>
        <taxon>Brachyspirales</taxon>
        <taxon>Brachyspiraceae</taxon>
        <taxon>Brachyspira</taxon>
    </lineage>
</organism>
<protein>
    <recommendedName>
        <fullName evidence="3">Transposase DDE domain-containing protein</fullName>
    </recommendedName>
</protein>
<sequence length="96" mass="11040">MRFAKNQFAILNNNVAHAVCLAKGGLWSWQAHCVNNSEKVTQWVKTALLYNFLTLIKFNFDSLSRKIKNSCLVINKNLFQNNANGKGEKNERRKIL</sequence>
<evidence type="ECO:0000313" key="2">
    <source>
        <dbReference type="Proteomes" id="UP000310168"/>
    </source>
</evidence>
<evidence type="ECO:0008006" key="3">
    <source>
        <dbReference type="Google" id="ProtNLM"/>
    </source>
</evidence>
<comment type="caution">
    <text evidence="1">The sequence shown here is derived from an EMBL/GenBank/DDBJ whole genome shotgun (WGS) entry which is preliminary data.</text>
</comment>
<dbReference type="Proteomes" id="UP000310168">
    <property type="component" value="Unassembled WGS sequence"/>
</dbReference>
<dbReference type="RefSeq" id="WP_137997679.1">
    <property type="nucleotide sequence ID" value="NZ_SJDU01000048.1"/>
</dbReference>
<reference evidence="1 2" key="1">
    <citation type="journal article" date="2019" name="Anaerobe">
        <title>Brachyspira catarrhinii sp. nov., an anaerobic intestinal spirochaete isolated from vervet monkeys may have been misidentified as Brachyspira aalborgi in previous studies.</title>
        <authorList>
            <person name="Phillips N.D."/>
            <person name="La T."/>
            <person name="Hampson D.J."/>
        </authorList>
    </citation>
    <scope>NUCLEOTIDE SEQUENCE [LARGE SCALE GENOMIC DNA]</scope>
    <source>
        <strain evidence="1 2">Z12</strain>
    </source>
</reference>